<dbReference type="OrthoDB" id="10054471at2759"/>
<dbReference type="PANTHER" id="PTHR22380:SF1">
    <property type="entry name" value="TESTIS-EXPRESSED PROTEIN 15"/>
    <property type="match status" value="1"/>
</dbReference>
<protein>
    <submittedName>
        <fullName evidence="4">Testis-expressed sequence 15 protein</fullName>
    </submittedName>
</protein>
<dbReference type="RefSeq" id="XP_006834588.1">
    <property type="nucleotide sequence ID" value="XM_006834525.1"/>
</dbReference>
<dbReference type="GO" id="GO:0010569">
    <property type="term" value="P:regulation of double-strand break repair via homologous recombination"/>
    <property type="evidence" value="ECO:0007669"/>
    <property type="project" value="InterPro"/>
</dbReference>
<dbReference type="Pfam" id="PF15326">
    <property type="entry name" value="TEX15"/>
    <property type="match status" value="2"/>
</dbReference>
<dbReference type="GO" id="GO:0005634">
    <property type="term" value="C:nucleus"/>
    <property type="evidence" value="ECO:0007669"/>
    <property type="project" value="TreeGrafter"/>
</dbReference>
<dbReference type="InterPro" id="IPR026616">
    <property type="entry name" value="TEX15"/>
</dbReference>
<evidence type="ECO:0000259" key="2">
    <source>
        <dbReference type="Pfam" id="PF15326"/>
    </source>
</evidence>
<dbReference type="CTD" id="56154"/>
<accession>A0A9B0WIV0</accession>
<organism evidence="3 4">
    <name type="scientific">Chrysochloris asiatica</name>
    <name type="common">Cape golden mole</name>
    <dbReference type="NCBI Taxonomy" id="185453"/>
    <lineage>
        <taxon>Eukaryota</taxon>
        <taxon>Metazoa</taxon>
        <taxon>Chordata</taxon>
        <taxon>Craniata</taxon>
        <taxon>Vertebrata</taxon>
        <taxon>Euteleostomi</taxon>
        <taxon>Mammalia</taxon>
        <taxon>Eutheria</taxon>
        <taxon>Afrotheria</taxon>
        <taxon>Chrysochloridae</taxon>
        <taxon>Chrysochlorinae</taxon>
        <taxon>Chrysochloris</taxon>
    </lineage>
</organism>
<dbReference type="Proteomes" id="UP000504623">
    <property type="component" value="Unplaced"/>
</dbReference>
<proteinExistence type="predicted"/>
<evidence type="ECO:0000313" key="4">
    <source>
        <dbReference type="RefSeq" id="XP_006834588.1"/>
    </source>
</evidence>
<feature type="domain" description="Testis expressed sequence 15" evidence="2">
    <location>
        <begin position="1946"/>
        <end position="2065"/>
    </location>
</feature>
<feature type="region of interest" description="Disordered" evidence="1">
    <location>
        <begin position="453"/>
        <end position="472"/>
    </location>
</feature>
<dbReference type="GO" id="GO:0007140">
    <property type="term" value="P:male meiotic nuclear division"/>
    <property type="evidence" value="ECO:0007669"/>
    <property type="project" value="InterPro"/>
</dbReference>
<dbReference type="GO" id="GO:0007130">
    <property type="term" value="P:synaptonemal complex assembly"/>
    <property type="evidence" value="ECO:0007669"/>
    <property type="project" value="TreeGrafter"/>
</dbReference>
<feature type="region of interest" description="Disordered" evidence="1">
    <location>
        <begin position="2306"/>
        <end position="2355"/>
    </location>
</feature>
<name>A0A9B0WIV0_CHRAS</name>
<evidence type="ECO:0000313" key="3">
    <source>
        <dbReference type="Proteomes" id="UP000504623"/>
    </source>
</evidence>
<keyword evidence="3" id="KW-1185">Reference proteome</keyword>
<sequence length="2748" mass="313339">MPSDTTENVSGDLLLNWTDLKNILSGFFPLHNNIGSSTVTTSKLIKDPRLTRREESIEKQNNKTSLNEIMAFEKSLDTGNSEINLSSMSASSVSSSEINADNHTVFTDCLDAPCYEIPFDDSQSQIHNKYYKDYDYAPQNKITVAGHCKEQDTFPFPISLSNVVSEVKHQKHSEENIQRSQQSINISPLLINQNNKQYNFYEPMDACTKDFRSHIFQESQSSNLKTMCQTDHQMSTISPLQEIGNIDTCIQNIDMRNHKTEPEDNSKHGEKHNLWKEIGHYFTNETKASPINNYISLHQECNEGGSSGENCGRILITQELEIAISSTSTTKSLCELDDLAVELQNSLSTSVESLLQNHPQNTSEYENNNIHTSFVVSQKQIELKRDKDQNCVSIITDALQEAKDISPSSELLIDRVLSSHGIETIHSDFNYNITKEHVWVRKENENELVSLEDNHKDSKGSPHIEDKGQDNPLFCDNIQQLNNATPLNIYLKEQENKNKANEEAIASSTEDNIENICGDGQQIFHTNKTFTNEDERRENENCNNVEIIISEQLSTTFNMTSNAEVQIASATIPEFTNHEAHQGYLFKEACSPESPDFGLLVKPRLLGCEIDKDKNILQDSFHEFIINENLAIQSLELENEIEIETEEYDDAFLCQQNTHCHGNVLSEELFEALTSRIDWEALFGSSNREAETLKNTTKRENTGQHYSEKNDCFYSSTQNTKAEHLNPVLLPDLQIRITNTFRPEFSHTADSHALKDNIYKGIIESTEPEINEEEKVPGLRIYCQSFGEIFDYPCEDKFDTITQESGLVSESETSPSFQLSQNIHMNHVSENQNGVSLFFESSRVETVNNGNSGSFSELKMDCNGTRSKTHMQPRISKRMLQTSLRDQDISHKALRSHEMYGKKRRLTSPDSYEYFSSLSQGRIKTFSRSEKDIRNVLNVLNSEASLCKSKRLSRKLDRAVLHLKKAHRRVHTSLQIIAKVGVKKKGPLPKSYAIMCNNFWESCDLEGYSSVYERKYSTKHFFPKRKDDKGEKRALEFHVNKSLTHVSKPKSYKRNGERITEHLSKKKVSSTVSRYHTTIHMKEFCGQEQHPESQLCLSSTSQNTSLSAYNSNMKLSGSSELQPFSGKTGCLFSPDHLNEKLPKKEIQIDENLLSNVCKYEKLENHSTQNITKERNFMASELTNKSSSVSLSCIKESVSVNSDRNCNETHVAHTEVETDVLISVSESDANHLLNVDLYKPITSSSDCKRNLEVNFPLEKCMAPLKSSKQNIFIRNLLADSLNPTLIATKKCNSIPRLFSSALVTNSEGKSSKSYLDKQTFFATSTTVSHYQQECGENEILKTEQCSSNNCFQIDGNDTDVTENSNLDLTSVMEGNKNDGENTMKSLFSNDGFLLLTDNIKHSSSQQCIAKKNIQDRKMWKVKQAEKTKDFIGDVCYKKHMTEESSLKTEDKNQRKNLEQEESCLSDTAIKNNMSESHLSIKNTPSSKALSVNNIVPHLFNKRKRDLKVKVNNESQSDSTVHSKRTYNFKPGIIGINHMPILHAHSETSEVTTHQKKPISYMNELKENHYPANYTGLVAKLSQILQRADEASSLQILQEETKVCENILPSLIEAFERNQGCSLEQILISRELLIQQNLWNNCRNKLKPCAIDSLVELQMMMETVQFIENKKRLLRDEPTFRSLLWYDETLYSELLGGPRGYQQQSNFYPAFQGRLKYNAFCELQKYHDQLIELFEETKREGNSYYAFLKYKRQIKECEAIMKHCSDCFDFTLSVPFTCGVNFGDSLGDLETLRKSTLELISVYRNSPKVHLYPGKQDHLWIIIEIISSKVNFIKSSEELSIKMSLYGLEHIFFDTAKSIVWEERRQSLKKYSRKKYKEMLLNINQEAFSELQKIYDTLSKDLSSEQIYSIGPDEDTMISCKTSDNLMNNATISIENYRFKSTLLSHPDICCISEILDQAEFADFKKLQELTLRCTSHLEILKKYFQMLQEDNIDNIFITEENALDMMNTHNHGAVILKPEAIEIYIEIVMVLETMHFLKNSMAIKQDKPRFRGMLWFDSSLLPELVNCQEKMANFSFLKDNSTDCLWKVIDTAISELKKDLDIIYKYDEAVNCSYALHLLSRELEEVSEIKKLLKNCKCSISTYINFVPCIASINYGSTLTELEYNYSQFSTLLKNIMASPRKDLGKMAHIMKVMKTIEHMKIICTKNAKLAISFILCQMLCNKKKASQLKKKGNMNIHIPKHGKSKNKPNTCMNVPSIPECIFKNISNSPKKRPVVDIYEDSQEQKKNTILTSFKKQKVDMKDVTKINKEKATFKPPRTTRSHSQSENKVRPSSSDSLKRNHVSPKKAEMTRSLPGSLLPFKDLKDTCTAKSENRIDLVSISSDISEDFTGKQRNLNSMKENMTFSTAAKKSNKKAYPFYEKYGQKSAANSFSKHRDTPSEKFLQISPDPAQKSCPSNIKPGTETAFLTETSVLSKPVFHFVKDTYTNLENKDHVLELQDNEMLSLSSENSTCANSSELLFIQNKIPALQVNEIQPEKFESEEKCMKDTLSPSTIPIGASENINLNLNQTAEYILSEQQSSENSKALTQNAAMHWNGLPQSACTPMYNSSQHSFGMSYPCYALCIYHYSNINGSSITQTYQGITSYEAQALPSGMLTTVASSVQNTHSNHFYSQYFGYVAEEPQTNDFMPMSRYFQSPMPTPPYNFQQPIFLQSASRQAAHPCPPNPGVLPEVPWIYAPWQQESFQPGH</sequence>
<reference evidence="4" key="1">
    <citation type="submission" date="2025-08" db="UniProtKB">
        <authorList>
            <consortium name="RefSeq"/>
        </authorList>
    </citation>
    <scope>IDENTIFICATION</scope>
    <source>
        <tissue evidence="4">Spleen</tissue>
    </source>
</reference>
<evidence type="ECO:0000256" key="1">
    <source>
        <dbReference type="SAM" id="MobiDB-lite"/>
    </source>
</evidence>
<feature type="compositionally biased region" description="Basic and acidic residues" evidence="1">
    <location>
        <begin position="453"/>
        <end position="469"/>
    </location>
</feature>
<feature type="domain" description="Testis expressed sequence 15" evidence="2">
    <location>
        <begin position="1499"/>
        <end position="1732"/>
    </location>
</feature>
<dbReference type="GeneID" id="102830023"/>
<dbReference type="PANTHER" id="PTHR22380">
    <property type="entry name" value="TESTIS-EXPRESSED PROTEIN 15"/>
    <property type="match status" value="1"/>
</dbReference>
<gene>
    <name evidence="4" type="primary">TEX15</name>
</gene>
<dbReference type="InterPro" id="IPR032765">
    <property type="entry name" value="TEX15_dom"/>
</dbReference>